<gene>
    <name evidence="1" type="ORF">EHQ83_07790</name>
</gene>
<comment type="caution">
    <text evidence="1">The sequence shown here is derived from an EMBL/GenBank/DDBJ whole genome shotgun (WGS) entry which is preliminary data.</text>
</comment>
<sequence length="285" mass="32401">MMRKTFFLTMILLYISCLSIPKYSVSQEIPEINKNRNAKIISAFFGLDNALPFRSIALWRYAPGKDGMPLVFSHEIDPTTLDVLDFQIVTAKGEILAPSFVTFAPALEAFELRTVLLIGEFGNFPENEPREIRIVAELKSRDGQNFLGQKVPVTPLNEGPYISYAEYFNFERSYPYNESERGKDCPRKETSVVVRTVWSGGVRATDGQELGDRDLKRFRIRMKAGKKTWFTHPFRIADTDDNDNNIDLCISEKGIPTAVEVEANTAIDPRGDSNPFTKKEVLSRW</sequence>
<reference evidence="1 2" key="1">
    <citation type="journal article" date="2019" name="PLoS Negl. Trop. Dis.">
        <title>Revisiting the worldwide diversity of Leptospira species in the environment.</title>
        <authorList>
            <person name="Vincent A.T."/>
            <person name="Schiettekatte O."/>
            <person name="Bourhy P."/>
            <person name="Veyrier F.J."/>
            <person name="Picardeau M."/>
        </authorList>
    </citation>
    <scope>NUCLEOTIDE SEQUENCE [LARGE SCALE GENOMIC DNA]</scope>
    <source>
        <strain evidence="1 2">201702445</strain>
    </source>
</reference>
<organism evidence="1 2">
    <name type="scientific">Leptospira yasudae</name>
    <dbReference type="NCBI Taxonomy" id="2202201"/>
    <lineage>
        <taxon>Bacteria</taxon>
        <taxon>Pseudomonadati</taxon>
        <taxon>Spirochaetota</taxon>
        <taxon>Spirochaetia</taxon>
        <taxon>Leptospirales</taxon>
        <taxon>Leptospiraceae</taxon>
        <taxon>Leptospira</taxon>
    </lineage>
</organism>
<evidence type="ECO:0000313" key="2">
    <source>
        <dbReference type="Proteomes" id="UP000297613"/>
    </source>
</evidence>
<accession>A0A6N4R302</accession>
<name>A0A6N4R302_9LEPT</name>
<evidence type="ECO:0000313" key="1">
    <source>
        <dbReference type="EMBL" id="TGL85736.1"/>
    </source>
</evidence>
<dbReference type="EMBL" id="RQGM01000028">
    <property type="protein sequence ID" value="TGL85736.1"/>
    <property type="molecule type" value="Genomic_DNA"/>
</dbReference>
<dbReference type="Proteomes" id="UP000297613">
    <property type="component" value="Unassembled WGS sequence"/>
</dbReference>
<dbReference type="AlphaFoldDB" id="A0A6N4R302"/>
<proteinExistence type="predicted"/>
<protein>
    <submittedName>
        <fullName evidence="1">Uncharacterized protein</fullName>
    </submittedName>
</protein>